<evidence type="ECO:0000256" key="1">
    <source>
        <dbReference type="SAM" id="MobiDB-lite"/>
    </source>
</evidence>
<proteinExistence type="predicted"/>
<feature type="compositionally biased region" description="Polar residues" evidence="1">
    <location>
        <begin position="470"/>
        <end position="479"/>
    </location>
</feature>
<organism evidence="2 3">
    <name type="scientific">Marasmius crinis-equi</name>
    <dbReference type="NCBI Taxonomy" id="585013"/>
    <lineage>
        <taxon>Eukaryota</taxon>
        <taxon>Fungi</taxon>
        <taxon>Dikarya</taxon>
        <taxon>Basidiomycota</taxon>
        <taxon>Agaricomycotina</taxon>
        <taxon>Agaricomycetes</taxon>
        <taxon>Agaricomycetidae</taxon>
        <taxon>Agaricales</taxon>
        <taxon>Marasmiineae</taxon>
        <taxon>Marasmiaceae</taxon>
        <taxon>Marasmius</taxon>
    </lineage>
</organism>
<feature type="compositionally biased region" description="Basic and acidic residues" evidence="1">
    <location>
        <begin position="529"/>
        <end position="541"/>
    </location>
</feature>
<reference evidence="2 3" key="1">
    <citation type="submission" date="2024-02" db="EMBL/GenBank/DDBJ databases">
        <title>A draft genome for the cacao thread blight pathogen Marasmius crinis-equi.</title>
        <authorList>
            <person name="Cohen S.P."/>
            <person name="Baruah I.K."/>
            <person name="Amoako-Attah I."/>
            <person name="Bukari Y."/>
            <person name="Meinhardt L.W."/>
            <person name="Bailey B.A."/>
        </authorList>
    </citation>
    <scope>NUCLEOTIDE SEQUENCE [LARGE SCALE GENOMIC DNA]</scope>
    <source>
        <strain evidence="2 3">GH-76</strain>
    </source>
</reference>
<feature type="region of interest" description="Disordered" evidence="1">
    <location>
        <begin position="764"/>
        <end position="789"/>
    </location>
</feature>
<feature type="compositionally biased region" description="Polar residues" evidence="1">
    <location>
        <begin position="1"/>
        <end position="12"/>
    </location>
</feature>
<feature type="region of interest" description="Disordered" evidence="1">
    <location>
        <begin position="439"/>
        <end position="604"/>
    </location>
</feature>
<accession>A0ABR3F097</accession>
<feature type="compositionally biased region" description="Acidic residues" evidence="1">
    <location>
        <begin position="86"/>
        <end position="106"/>
    </location>
</feature>
<evidence type="ECO:0000313" key="3">
    <source>
        <dbReference type="Proteomes" id="UP001465976"/>
    </source>
</evidence>
<feature type="compositionally biased region" description="Acidic residues" evidence="1">
    <location>
        <begin position="307"/>
        <end position="320"/>
    </location>
</feature>
<dbReference type="Proteomes" id="UP001465976">
    <property type="component" value="Unassembled WGS sequence"/>
</dbReference>
<gene>
    <name evidence="2" type="primary">RBT1_29</name>
    <name evidence="2" type="ORF">V5O48_013375</name>
</gene>
<feature type="compositionally biased region" description="Polar residues" evidence="1">
    <location>
        <begin position="66"/>
        <end position="82"/>
    </location>
</feature>
<feature type="compositionally biased region" description="Polar residues" evidence="1">
    <location>
        <begin position="47"/>
        <end position="59"/>
    </location>
</feature>
<feature type="compositionally biased region" description="Basic and acidic residues" evidence="1">
    <location>
        <begin position="321"/>
        <end position="333"/>
    </location>
</feature>
<protein>
    <submittedName>
        <fullName evidence="2">SERTA domain-containing protein 3</fullName>
    </submittedName>
</protein>
<dbReference type="EMBL" id="JBAHYK010001297">
    <property type="protein sequence ID" value="KAL0568602.1"/>
    <property type="molecule type" value="Genomic_DNA"/>
</dbReference>
<feature type="region of interest" description="Disordered" evidence="1">
    <location>
        <begin position="302"/>
        <end position="347"/>
    </location>
</feature>
<feature type="compositionally biased region" description="Basic and acidic residues" evidence="1">
    <location>
        <begin position="450"/>
        <end position="459"/>
    </location>
</feature>
<name>A0ABR3F097_9AGAR</name>
<feature type="region of interest" description="Disordered" evidence="1">
    <location>
        <begin position="825"/>
        <end position="902"/>
    </location>
</feature>
<feature type="compositionally biased region" description="Basic residues" evidence="1">
    <location>
        <begin position="512"/>
        <end position="528"/>
    </location>
</feature>
<keyword evidence="3" id="KW-1185">Reference proteome</keyword>
<evidence type="ECO:0000313" key="2">
    <source>
        <dbReference type="EMBL" id="KAL0568602.1"/>
    </source>
</evidence>
<feature type="compositionally biased region" description="Polar residues" evidence="1">
    <location>
        <begin position="859"/>
        <end position="868"/>
    </location>
</feature>
<sequence>MDIPQTAPTVSTEPALHNDEVPLPFPDEVEVDDASKCPTAPADPVDQNGSCAPTDIQNLSRHDSNQTDTPGGTSKDTNPTQRASEEDVDMEDDNDNDNESMEEDADGPTFSDEAVKFLESCLPDYLALGSKKARRGFWQLVSPEFLKLFPEQLVLEERVKVKRVKEKSEAELSAMSNKAMRAFKARLKRSKYEPKQRLLGRIKNWYWWRLGRKKGDKKPFQPLFDDMKRGRKAPRRRQLAHIVMDEFSEEVKARSKETSTRNQLQCRTSAARDLLKTMEPQVVQALMQRREDEFEAAMRLYKGQQATEEEGDEEGGDDEAEMRTESSSKDHEGNGGSKASPASGWSKMTVEQRAEMLRCREGFIPIVQPFLDGLRDLTGYSMVLLAGVCTDPKEKRFTQATVHSKPDNMPDFAEHSGDKFKEFGKLFWRWVRDIKVATDAEPENTGTESARTESADKPDGIGSRTETENSDQLTQAQGQPQPPASTVDKAVRKRTKGKNSDGQKGVEATGGGRKKGHRRKRKGKGKGKKGADVWDSDRAEMSSDDEVEGLQAVQDPESVRPRPQPIRRSGRIQAHENSKSLANEGEPAPTPTTEHLPEAPRNLPALHHPKVYSLALRYVYDDIKTIGDLENKLEELLGDQYSWDALSPLFDAVMAGEDGNESCADAVRALETKHLFLQDVQPLYHPEVYRLARMFMDSETMTPEDLDMMFREVLGERYVSQEMVAPLLDKMIAMEEAGEDGKEGVAEMEEVYLERLHRLVASKVASQGEQGGVGDPTSPGAEDGTFPTDVKSRREGVFIHNPPPPAHASTFTGEDDLQPELLLRSPLSKSGSPALLEDEKTRSSTPGSHASTSSEQEKTMPQSQQAVSRDSPLPPLPDEDQTAPTSGPSPAPNTTTSLASLPSSSEYKTFVDVISTIHVEDLPSFVRFSADGVSDRFIRGHMHYLLEVGKEKPTCWECLVYKWVDVESIWTSRDLKDQEVSKEGRPESLSWWFGYGRLRTERTPNGVTAEGMETVWWSWWTKANPDWREKVDGKVVPGGSGPWDQLRAPGPNGVVLFLVALRWWHDRVQNETQMHRWELAVKCVFDTLCALHQDALICTAPQNEGQKRRRPAGALAPEDDAGPTQKRRRTRR</sequence>
<feature type="region of interest" description="Disordered" evidence="1">
    <location>
        <begin position="1"/>
        <end position="108"/>
    </location>
</feature>
<comment type="caution">
    <text evidence="2">The sequence shown here is derived from an EMBL/GenBank/DDBJ whole genome shotgun (WGS) entry which is preliminary data.</text>
</comment>
<feature type="compositionally biased region" description="Low complexity" evidence="1">
    <location>
        <begin position="843"/>
        <end position="854"/>
    </location>
</feature>
<feature type="region of interest" description="Disordered" evidence="1">
    <location>
        <begin position="1103"/>
        <end position="1132"/>
    </location>
</feature>